<comment type="similarity">
    <text evidence="11 12">Belongs to the TonB-dependent receptor family.</text>
</comment>
<keyword evidence="9 11" id="KW-0472">Membrane</keyword>
<evidence type="ECO:0000313" key="18">
    <source>
        <dbReference type="Proteomes" id="UP000323502"/>
    </source>
</evidence>
<evidence type="ECO:0000256" key="13">
    <source>
        <dbReference type="SAM" id="MobiDB-lite"/>
    </source>
</evidence>
<keyword evidence="7" id="KW-0406">Ion transport</keyword>
<dbReference type="InterPro" id="IPR000531">
    <property type="entry name" value="Beta-barrel_TonB"/>
</dbReference>
<dbReference type="Pfam" id="PF00593">
    <property type="entry name" value="TonB_dep_Rec_b-barrel"/>
    <property type="match status" value="1"/>
</dbReference>
<organism evidence="17 18">
    <name type="scientific">Sphingomonas carotinifaciens</name>
    <dbReference type="NCBI Taxonomy" id="1166323"/>
    <lineage>
        <taxon>Bacteria</taxon>
        <taxon>Pseudomonadati</taxon>
        <taxon>Pseudomonadota</taxon>
        <taxon>Alphaproteobacteria</taxon>
        <taxon>Sphingomonadales</taxon>
        <taxon>Sphingomonadaceae</taxon>
        <taxon>Sphingomonas</taxon>
    </lineage>
</organism>
<evidence type="ECO:0000256" key="3">
    <source>
        <dbReference type="ARBA" id="ARBA00022452"/>
    </source>
</evidence>
<evidence type="ECO:0000256" key="9">
    <source>
        <dbReference type="ARBA" id="ARBA00023136"/>
    </source>
</evidence>
<dbReference type="InterPro" id="IPR039426">
    <property type="entry name" value="TonB-dep_rcpt-like"/>
</dbReference>
<proteinExistence type="inferred from homology"/>
<evidence type="ECO:0000259" key="15">
    <source>
        <dbReference type="Pfam" id="PF00593"/>
    </source>
</evidence>
<keyword evidence="4" id="KW-0410">Iron transport</keyword>
<dbReference type="RefSeq" id="WP_235904088.1">
    <property type="nucleotide sequence ID" value="NZ_FNBI01000006.1"/>
</dbReference>
<reference evidence="17 18" key="1">
    <citation type="submission" date="2016-10" db="EMBL/GenBank/DDBJ databases">
        <authorList>
            <person name="Varghese N."/>
            <person name="Submissions S."/>
        </authorList>
    </citation>
    <scope>NUCLEOTIDE SEQUENCE [LARGE SCALE GENOMIC DNA]</scope>
    <source>
        <strain evidence="17 18">S7-754</strain>
    </source>
</reference>
<evidence type="ECO:0000256" key="14">
    <source>
        <dbReference type="SAM" id="SignalP"/>
    </source>
</evidence>
<feature type="signal peptide" evidence="14">
    <location>
        <begin position="1"/>
        <end position="26"/>
    </location>
</feature>
<evidence type="ECO:0000256" key="11">
    <source>
        <dbReference type="PROSITE-ProRule" id="PRU01360"/>
    </source>
</evidence>
<accession>A0A1G7P008</accession>
<feature type="region of interest" description="Disordered" evidence="13">
    <location>
        <begin position="23"/>
        <end position="74"/>
    </location>
</feature>
<dbReference type="PANTHER" id="PTHR32552">
    <property type="entry name" value="FERRICHROME IRON RECEPTOR-RELATED"/>
    <property type="match status" value="1"/>
</dbReference>
<keyword evidence="5 11" id="KW-0812">Transmembrane</keyword>
<dbReference type="PANTHER" id="PTHR32552:SF81">
    <property type="entry name" value="TONB-DEPENDENT OUTER MEMBRANE RECEPTOR"/>
    <property type="match status" value="1"/>
</dbReference>
<comment type="subcellular location">
    <subcellularLocation>
        <location evidence="1 11">Cell outer membrane</location>
        <topology evidence="1 11">Multi-pass membrane protein</topology>
    </subcellularLocation>
</comment>
<dbReference type="InterPro" id="IPR012910">
    <property type="entry name" value="Plug_dom"/>
</dbReference>
<keyword evidence="2 11" id="KW-0813">Transport</keyword>
<dbReference type="InterPro" id="IPR036942">
    <property type="entry name" value="Beta-barrel_TonB_sf"/>
</dbReference>
<feature type="domain" description="TonB-dependent receptor-like beta-barrel" evidence="15">
    <location>
        <begin position="285"/>
        <end position="746"/>
    </location>
</feature>
<sequence>MGLKRPRTVVSVTTLAMMLAVTPVTAQQRPGDPPADSAQRTQDINGTPDPSLAPDRTQDPSSASDQGVPGDAVSTGDIVVTATRTSTLASKTPVALTAVTGDSLIETGVTNPTQIGEVVPNISIDRANGLQITIRGVTSTDGTEKGDPSAAFMLDGIYIARSQAQETSFFDVGRVEVLRGPQGTLFGRNTTAGLVNVITNRPTQELGGRVDVSYGNYGQIQGTAVINVPVTDNFALRAAANIDRRDSFITRGPRLNADLDPFKDNVSGRLSALLDLGAGEIIVRGDYSHIGGKGPNGVLTSNFFSNFGANQVPLYTGQGRSSEDLRRLNVPINSGLERDNQTWGIQGEVTYDFGGIGVAYLGSYREFDRHEDSVSLLGSGAAAIRGRFDGNYWQNSQELRVFTSGDGPVKAQAGAYYFKERSGISYNLFGLLSPTPGTVGYVFGFPQDPTIARSYAGFGQVTWSIVEHVRLTGGVRYSNDYKSRIGATIRCGTVACTGAGDVVTRNIAQRTFDKVTWRAGLDVDLGERTLLFGTVSTGYKAGGFNDGCLSTSSGCNNPLPEAALFYNPETLTAYEVGLKTRFLDNAVRLNFAGFHYDYSGIQLTQVSDICGGPCSVTTNAAEADVTGFELEGTIQPVRPMLFNFAVSYLDATYANFQVTPAVSFTGRNLDRSPGFTVIAGYTHTFELGGGGNIEANVRTRVSDSYYLSALATLNQFRVPGSTRTDLNLTYNAPDDRFYIQGFVKNIEDAIVVTTAASGTFATANFADPRTYGVRAGVKF</sequence>
<dbReference type="Gene3D" id="2.40.170.20">
    <property type="entry name" value="TonB-dependent receptor, beta-barrel domain"/>
    <property type="match status" value="1"/>
</dbReference>
<evidence type="ECO:0000256" key="8">
    <source>
        <dbReference type="ARBA" id="ARBA00023077"/>
    </source>
</evidence>
<keyword evidence="6" id="KW-0408">Iron</keyword>
<evidence type="ECO:0000256" key="7">
    <source>
        <dbReference type="ARBA" id="ARBA00023065"/>
    </source>
</evidence>
<dbReference type="PROSITE" id="PS52016">
    <property type="entry name" value="TONB_DEPENDENT_REC_3"/>
    <property type="match status" value="1"/>
</dbReference>
<keyword evidence="3 11" id="KW-1134">Transmembrane beta strand</keyword>
<evidence type="ECO:0000256" key="5">
    <source>
        <dbReference type="ARBA" id="ARBA00022692"/>
    </source>
</evidence>
<evidence type="ECO:0000256" key="2">
    <source>
        <dbReference type="ARBA" id="ARBA00022448"/>
    </source>
</evidence>
<evidence type="ECO:0000256" key="1">
    <source>
        <dbReference type="ARBA" id="ARBA00004571"/>
    </source>
</evidence>
<feature type="domain" description="TonB-dependent receptor plug" evidence="16">
    <location>
        <begin position="90"/>
        <end position="193"/>
    </location>
</feature>
<dbReference type="Proteomes" id="UP000323502">
    <property type="component" value="Unassembled WGS sequence"/>
</dbReference>
<dbReference type="Pfam" id="PF07715">
    <property type="entry name" value="Plug"/>
    <property type="match status" value="1"/>
</dbReference>
<dbReference type="GO" id="GO:0006826">
    <property type="term" value="P:iron ion transport"/>
    <property type="evidence" value="ECO:0007669"/>
    <property type="project" value="UniProtKB-KW"/>
</dbReference>
<gene>
    <name evidence="17" type="ORF">SAMN05216557_10611</name>
</gene>
<dbReference type="AlphaFoldDB" id="A0A1G7P008"/>
<keyword evidence="14" id="KW-0732">Signal</keyword>
<name>A0A1G7P008_9SPHN</name>
<evidence type="ECO:0000256" key="10">
    <source>
        <dbReference type="ARBA" id="ARBA00023237"/>
    </source>
</evidence>
<evidence type="ECO:0000256" key="6">
    <source>
        <dbReference type="ARBA" id="ARBA00023004"/>
    </source>
</evidence>
<evidence type="ECO:0000313" key="17">
    <source>
        <dbReference type="EMBL" id="SDF79636.1"/>
    </source>
</evidence>
<dbReference type="EMBL" id="FNBI01000006">
    <property type="protein sequence ID" value="SDF79636.1"/>
    <property type="molecule type" value="Genomic_DNA"/>
</dbReference>
<keyword evidence="10 11" id="KW-0998">Cell outer membrane</keyword>
<keyword evidence="8 12" id="KW-0798">TonB box</keyword>
<protein>
    <submittedName>
        <fullName evidence="17">Iron complex outermembrane recepter protein</fullName>
    </submittedName>
</protein>
<feature type="chain" id="PRO_5043455973" evidence="14">
    <location>
        <begin position="27"/>
        <end position="779"/>
    </location>
</feature>
<evidence type="ECO:0000256" key="4">
    <source>
        <dbReference type="ARBA" id="ARBA00022496"/>
    </source>
</evidence>
<evidence type="ECO:0000259" key="16">
    <source>
        <dbReference type="Pfam" id="PF07715"/>
    </source>
</evidence>
<keyword evidence="18" id="KW-1185">Reference proteome</keyword>
<evidence type="ECO:0000256" key="12">
    <source>
        <dbReference type="RuleBase" id="RU003357"/>
    </source>
</evidence>
<dbReference type="SUPFAM" id="SSF56935">
    <property type="entry name" value="Porins"/>
    <property type="match status" value="1"/>
</dbReference>
<dbReference type="GO" id="GO:0009279">
    <property type="term" value="C:cell outer membrane"/>
    <property type="evidence" value="ECO:0007669"/>
    <property type="project" value="UniProtKB-SubCell"/>
</dbReference>